<dbReference type="PROSITE" id="PS50943">
    <property type="entry name" value="HTH_CROC1"/>
    <property type="match status" value="1"/>
</dbReference>
<organism evidence="3 4">
    <name type="scientific">Egibacter rhizosphaerae</name>
    <dbReference type="NCBI Taxonomy" id="1670831"/>
    <lineage>
        <taxon>Bacteria</taxon>
        <taxon>Bacillati</taxon>
        <taxon>Actinomycetota</taxon>
        <taxon>Nitriliruptoria</taxon>
        <taxon>Egibacterales</taxon>
        <taxon>Egibacteraceae</taxon>
        <taxon>Egibacter</taxon>
    </lineage>
</organism>
<dbReference type="Proteomes" id="UP000291469">
    <property type="component" value="Chromosome"/>
</dbReference>
<feature type="region of interest" description="Disordered" evidence="1">
    <location>
        <begin position="83"/>
        <end position="111"/>
    </location>
</feature>
<evidence type="ECO:0000256" key="1">
    <source>
        <dbReference type="SAM" id="MobiDB-lite"/>
    </source>
</evidence>
<feature type="compositionally biased region" description="Basic and acidic residues" evidence="1">
    <location>
        <begin position="83"/>
        <end position="94"/>
    </location>
</feature>
<dbReference type="EMBL" id="CP036402">
    <property type="protein sequence ID" value="QBI19379.1"/>
    <property type="molecule type" value="Genomic_DNA"/>
</dbReference>
<gene>
    <name evidence="3" type="ORF">ER308_07340</name>
</gene>
<evidence type="ECO:0000313" key="4">
    <source>
        <dbReference type="Proteomes" id="UP000291469"/>
    </source>
</evidence>
<protein>
    <submittedName>
        <fullName evidence="3">XRE family transcriptional regulator</fullName>
    </submittedName>
</protein>
<evidence type="ECO:0000313" key="3">
    <source>
        <dbReference type="EMBL" id="QBI19379.1"/>
    </source>
</evidence>
<dbReference type="SUPFAM" id="SSF47413">
    <property type="entry name" value="lambda repressor-like DNA-binding domains"/>
    <property type="match status" value="1"/>
</dbReference>
<dbReference type="AlphaFoldDB" id="A0A411YDR1"/>
<evidence type="ECO:0000259" key="2">
    <source>
        <dbReference type="PROSITE" id="PS50943"/>
    </source>
</evidence>
<reference evidence="3 4" key="1">
    <citation type="submission" date="2019-01" db="EMBL/GenBank/DDBJ databases">
        <title>Egibacter rhizosphaerae EGI 80759T.</title>
        <authorList>
            <person name="Chen D.-D."/>
            <person name="Tian Y."/>
            <person name="Jiao J.-Y."/>
            <person name="Zhang X.-T."/>
            <person name="Zhang Y.-G."/>
            <person name="Zhang Y."/>
            <person name="Xiao M."/>
            <person name="Shu W.-S."/>
            <person name="Li W.-J."/>
        </authorList>
    </citation>
    <scope>NUCLEOTIDE SEQUENCE [LARGE SCALE GENOMIC DNA]</scope>
    <source>
        <strain evidence="3 4">EGI 80759</strain>
    </source>
</reference>
<dbReference type="InterPro" id="IPR001387">
    <property type="entry name" value="Cro/C1-type_HTH"/>
</dbReference>
<keyword evidence="4" id="KW-1185">Reference proteome</keyword>
<feature type="compositionally biased region" description="Low complexity" evidence="1">
    <location>
        <begin position="96"/>
        <end position="111"/>
    </location>
</feature>
<dbReference type="Pfam" id="PF01381">
    <property type="entry name" value="HTH_3"/>
    <property type="match status" value="1"/>
</dbReference>
<dbReference type="OrthoDB" id="3380004at2"/>
<name>A0A411YDR1_9ACTN</name>
<dbReference type="InterPro" id="IPR010982">
    <property type="entry name" value="Lambda_DNA-bd_dom_sf"/>
</dbReference>
<dbReference type="Gene3D" id="1.10.260.40">
    <property type="entry name" value="lambda repressor-like DNA-binding domains"/>
    <property type="match status" value="1"/>
</dbReference>
<proteinExistence type="predicted"/>
<feature type="domain" description="HTH cro/C1-type" evidence="2">
    <location>
        <begin position="11"/>
        <end position="71"/>
    </location>
</feature>
<dbReference type="KEGG" id="erz:ER308_07340"/>
<dbReference type="CDD" id="cd00093">
    <property type="entry name" value="HTH_XRE"/>
    <property type="match status" value="1"/>
</dbReference>
<accession>A0A411YDR1</accession>
<dbReference type="RefSeq" id="WP_131154376.1">
    <property type="nucleotide sequence ID" value="NZ_CP036402.1"/>
</dbReference>
<sequence length="111" mass="12184">MDYPAVWGTRIHRCRLRKGLSQRKMAPLVAEELGEPFSQQVLSEIEAGEYAPVDKRRIAIANVLGVNVYELFAYEDNRLDTDQGLRDAVPRDDDPPVVGSGSLSDPLGGGS</sequence>
<dbReference type="GO" id="GO:0003677">
    <property type="term" value="F:DNA binding"/>
    <property type="evidence" value="ECO:0007669"/>
    <property type="project" value="InterPro"/>
</dbReference>